<protein>
    <recommendedName>
        <fullName evidence="3">Alpha/beta hydrolase</fullName>
    </recommendedName>
</protein>
<evidence type="ECO:0000313" key="1">
    <source>
        <dbReference type="EMBL" id="CAG9310758.1"/>
    </source>
</evidence>
<gene>
    <name evidence="1" type="ORF">BSTOLATCC_MIC1598</name>
</gene>
<organism evidence="1 2">
    <name type="scientific">Blepharisma stoltei</name>
    <dbReference type="NCBI Taxonomy" id="1481888"/>
    <lineage>
        <taxon>Eukaryota</taxon>
        <taxon>Sar</taxon>
        <taxon>Alveolata</taxon>
        <taxon>Ciliophora</taxon>
        <taxon>Postciliodesmatophora</taxon>
        <taxon>Heterotrichea</taxon>
        <taxon>Heterotrichida</taxon>
        <taxon>Blepharismidae</taxon>
        <taxon>Blepharisma</taxon>
    </lineage>
</organism>
<evidence type="ECO:0008006" key="3">
    <source>
        <dbReference type="Google" id="ProtNLM"/>
    </source>
</evidence>
<reference evidence="1" key="1">
    <citation type="submission" date="2021-09" db="EMBL/GenBank/DDBJ databases">
        <authorList>
            <consortium name="AG Swart"/>
            <person name="Singh M."/>
            <person name="Singh A."/>
            <person name="Seah K."/>
            <person name="Emmerich C."/>
        </authorList>
    </citation>
    <scope>NUCLEOTIDE SEQUENCE</scope>
    <source>
        <strain evidence="1">ATCC30299</strain>
    </source>
</reference>
<sequence length="244" mass="27917">MDLDYFINRSGLKLSYSLSIKNINDRKIYVICHWLFSDILFNCDFVIRSLEVNIFKLFVQGCGNSEGEYSHSRFERDAGDIEDAVNFLKSQGYEVDGIIGHGKGASDAIIYSALYGEVKKIIAIAPGVYAKTFNFPEFFMRSIAEAKKSGEIRQVILGREYRFTAEMFDEFMNLDMDYYTDKIKGVIYIIHGRDDENAPYSDALRYARGLGEKCKGLFTLNSTDHFFATELDEVVEIIHEIINS</sequence>
<evidence type="ECO:0000313" key="2">
    <source>
        <dbReference type="Proteomes" id="UP001162131"/>
    </source>
</evidence>
<dbReference type="Proteomes" id="UP001162131">
    <property type="component" value="Unassembled WGS sequence"/>
</dbReference>
<dbReference type="InterPro" id="IPR029058">
    <property type="entry name" value="AB_hydrolase_fold"/>
</dbReference>
<keyword evidence="2" id="KW-1185">Reference proteome</keyword>
<comment type="caution">
    <text evidence="1">The sequence shown here is derived from an EMBL/GenBank/DDBJ whole genome shotgun (WGS) entry which is preliminary data.</text>
</comment>
<proteinExistence type="predicted"/>
<dbReference type="EMBL" id="CAJZBQ010000002">
    <property type="protein sequence ID" value="CAG9310758.1"/>
    <property type="molecule type" value="Genomic_DNA"/>
</dbReference>
<dbReference type="Gene3D" id="3.40.50.1820">
    <property type="entry name" value="alpha/beta hydrolase"/>
    <property type="match status" value="1"/>
</dbReference>
<dbReference type="AlphaFoldDB" id="A0AAU9I5S6"/>
<dbReference type="SUPFAM" id="SSF53474">
    <property type="entry name" value="alpha/beta-Hydrolases"/>
    <property type="match status" value="1"/>
</dbReference>
<name>A0AAU9I5S6_9CILI</name>
<accession>A0AAU9I5S6</accession>